<proteinExistence type="predicted"/>
<dbReference type="AlphaFoldDB" id="A0A1I6S5J4"/>
<evidence type="ECO:0000313" key="3">
    <source>
        <dbReference type="Proteomes" id="UP000199392"/>
    </source>
</evidence>
<keyword evidence="1" id="KW-0812">Transmembrane</keyword>
<evidence type="ECO:0000256" key="1">
    <source>
        <dbReference type="SAM" id="Phobius"/>
    </source>
</evidence>
<dbReference type="Proteomes" id="UP000199392">
    <property type="component" value="Unassembled WGS sequence"/>
</dbReference>
<name>A0A1I6S5J4_9RHOB</name>
<evidence type="ECO:0000313" key="2">
    <source>
        <dbReference type="EMBL" id="SFS72150.1"/>
    </source>
</evidence>
<keyword evidence="1" id="KW-0472">Membrane</keyword>
<gene>
    <name evidence="2" type="ORF">SAMN04488050_104131</name>
</gene>
<keyword evidence="3" id="KW-1185">Reference proteome</keyword>
<dbReference type="STRING" id="311180.SAMN04488050_104131"/>
<sequence>MVQRGDTYSRLIAWLKILLPLVALALLSTLFLLSRATQTSRELPFAEGKVPDSAAAMEPHYTGTTARGDAINMTATRARPTGAMDGALEADAFSATMDMADGSLLTLDADLATIDEDQQGALLQKGVRITSSTGYVMITETMRTALDRIEAETLAPVSGEGPAGSFTAGRLKITTGGEADDVQLLFTDGVKLIYDPKNE</sequence>
<dbReference type="OrthoDB" id="7871110at2"/>
<accession>A0A1I6S5J4</accession>
<protein>
    <submittedName>
        <fullName evidence="2">Lipopolysaccharide export system protein LptC</fullName>
    </submittedName>
</protein>
<dbReference type="RefSeq" id="WP_092423532.1">
    <property type="nucleotide sequence ID" value="NZ_FNCL01000004.1"/>
</dbReference>
<keyword evidence="1" id="KW-1133">Transmembrane helix</keyword>
<organism evidence="2 3">
    <name type="scientific">Alloyangia pacifica</name>
    <dbReference type="NCBI Taxonomy" id="311180"/>
    <lineage>
        <taxon>Bacteria</taxon>
        <taxon>Pseudomonadati</taxon>
        <taxon>Pseudomonadota</taxon>
        <taxon>Alphaproteobacteria</taxon>
        <taxon>Rhodobacterales</taxon>
        <taxon>Roseobacteraceae</taxon>
        <taxon>Alloyangia</taxon>
    </lineage>
</organism>
<dbReference type="EMBL" id="FOZW01000004">
    <property type="protein sequence ID" value="SFS72150.1"/>
    <property type="molecule type" value="Genomic_DNA"/>
</dbReference>
<reference evidence="3" key="1">
    <citation type="submission" date="2016-10" db="EMBL/GenBank/DDBJ databases">
        <authorList>
            <person name="Varghese N."/>
            <person name="Submissions S."/>
        </authorList>
    </citation>
    <scope>NUCLEOTIDE SEQUENCE [LARGE SCALE GENOMIC DNA]</scope>
    <source>
        <strain evidence="3">DSM 26894</strain>
    </source>
</reference>
<feature type="transmembrane region" description="Helical" evidence="1">
    <location>
        <begin position="12"/>
        <end position="33"/>
    </location>
</feature>